<evidence type="ECO:0000313" key="2">
    <source>
        <dbReference type="Proteomes" id="UP000323166"/>
    </source>
</evidence>
<evidence type="ECO:0000313" key="1">
    <source>
        <dbReference type="EMBL" id="TYO97780.1"/>
    </source>
</evidence>
<name>A0A5S4ZZT4_9FIRM</name>
<accession>A0A5S4ZZT4</accession>
<organism evidence="1 2">
    <name type="scientific">Desulfallas thermosapovorans DSM 6562</name>
    <dbReference type="NCBI Taxonomy" id="1121431"/>
    <lineage>
        <taxon>Bacteria</taxon>
        <taxon>Bacillati</taxon>
        <taxon>Bacillota</taxon>
        <taxon>Clostridia</taxon>
        <taxon>Eubacteriales</taxon>
        <taxon>Desulfallaceae</taxon>
        <taxon>Desulfallas</taxon>
    </lineage>
</organism>
<keyword evidence="2" id="KW-1185">Reference proteome</keyword>
<proteinExistence type="predicted"/>
<sequence length="90" mass="9999">MIINYSELAVKELINEVLQAYASQNPGTCKCERCKNDIMALALNNLPPKYVVTDIGRVYTKAVFDQVGGKAQVIAALTSAIQRVRQHPRH</sequence>
<dbReference type="InterPro" id="IPR019657">
    <property type="entry name" value="ComFB"/>
</dbReference>
<reference evidence="1 2" key="1">
    <citation type="submission" date="2019-07" db="EMBL/GenBank/DDBJ databases">
        <title>Genomic Encyclopedia of Type Strains, Phase I: the one thousand microbial genomes (KMG-I) project.</title>
        <authorList>
            <person name="Kyrpides N."/>
        </authorList>
    </citation>
    <scope>NUCLEOTIDE SEQUENCE [LARGE SCALE GENOMIC DNA]</scope>
    <source>
        <strain evidence="1 2">DSM 6562</strain>
    </source>
</reference>
<gene>
    <name evidence="1" type="ORF">LX24_00063</name>
</gene>
<dbReference type="Pfam" id="PF10719">
    <property type="entry name" value="ComFB"/>
    <property type="match status" value="1"/>
</dbReference>
<dbReference type="EMBL" id="VNHM01000001">
    <property type="protein sequence ID" value="TYO97780.1"/>
    <property type="molecule type" value="Genomic_DNA"/>
</dbReference>
<dbReference type="Proteomes" id="UP000323166">
    <property type="component" value="Unassembled WGS sequence"/>
</dbReference>
<dbReference type="RefSeq" id="WP_166510150.1">
    <property type="nucleotide sequence ID" value="NZ_VNHM01000001.1"/>
</dbReference>
<comment type="caution">
    <text evidence="1">The sequence shown here is derived from an EMBL/GenBank/DDBJ whole genome shotgun (WGS) entry which is preliminary data.</text>
</comment>
<dbReference type="AlphaFoldDB" id="A0A5S4ZZT4"/>
<protein>
    <submittedName>
        <fullName evidence="1">Competence protein ComFB</fullName>
    </submittedName>
</protein>